<proteinExistence type="predicted"/>
<dbReference type="AlphaFoldDB" id="A0A0G0QKN3"/>
<protein>
    <submittedName>
        <fullName evidence="1">Uncharacterized protein</fullName>
    </submittedName>
</protein>
<dbReference type="Proteomes" id="UP000034072">
    <property type="component" value="Unassembled WGS sequence"/>
</dbReference>
<evidence type="ECO:0000313" key="1">
    <source>
        <dbReference type="EMBL" id="KKR40984.1"/>
    </source>
</evidence>
<gene>
    <name evidence="1" type="ORF">UT75_C0002G0021</name>
</gene>
<comment type="caution">
    <text evidence="1">The sequence shown here is derived from an EMBL/GenBank/DDBJ whole genome shotgun (WGS) entry which is preliminary data.</text>
</comment>
<reference evidence="1 2" key="1">
    <citation type="journal article" date="2015" name="Nature">
        <title>rRNA introns, odd ribosomes, and small enigmatic genomes across a large radiation of phyla.</title>
        <authorList>
            <person name="Brown C.T."/>
            <person name="Hug L.A."/>
            <person name="Thomas B.C."/>
            <person name="Sharon I."/>
            <person name="Castelle C.J."/>
            <person name="Singh A."/>
            <person name="Wilkins M.J."/>
            <person name="Williams K.H."/>
            <person name="Banfield J.F."/>
        </authorList>
    </citation>
    <scope>NUCLEOTIDE SEQUENCE [LARGE SCALE GENOMIC DNA]</scope>
</reference>
<evidence type="ECO:0000313" key="2">
    <source>
        <dbReference type="Proteomes" id="UP000034072"/>
    </source>
</evidence>
<organism evidence="1 2">
    <name type="scientific">Candidatus Yanofskybacteria bacterium GW2011_GWE2_40_11</name>
    <dbReference type="NCBI Taxonomy" id="1619033"/>
    <lineage>
        <taxon>Bacteria</taxon>
        <taxon>Candidatus Yanofskyibacteriota</taxon>
    </lineage>
</organism>
<name>A0A0G0QKN3_9BACT</name>
<sequence length="130" mass="14862">MAIRNELRVAFDALRERIIRDKTKRLPDLSAAIEAAFEVGDDEEVDRMMGLRERLEATIEIDELELRLLGNEIGQPFRQNDVVDVRIISWGLGGKGQAEVKIAARDGKTVVRHMHLINGRDRYGNRYATF</sequence>
<dbReference type="EMBL" id="LBXZ01000002">
    <property type="protein sequence ID" value="KKR40984.1"/>
    <property type="molecule type" value="Genomic_DNA"/>
</dbReference>
<accession>A0A0G0QKN3</accession>